<accession>A0A413Q1U9</accession>
<name>A0A413Q1U9_9FIRM</name>
<comment type="caution">
    <text evidence="1">The sequence shown here is derived from an EMBL/GenBank/DDBJ whole genome shotgun (WGS) entry which is preliminary data.</text>
</comment>
<evidence type="ECO:0000313" key="2">
    <source>
        <dbReference type="Proteomes" id="UP000286561"/>
    </source>
</evidence>
<reference evidence="1 2" key="1">
    <citation type="submission" date="2018-08" db="EMBL/GenBank/DDBJ databases">
        <title>A genome reference for cultivated species of the human gut microbiota.</title>
        <authorList>
            <person name="Zou Y."/>
            <person name="Xue W."/>
            <person name="Luo G."/>
        </authorList>
    </citation>
    <scope>NUCLEOTIDE SEQUENCE [LARGE SCALE GENOMIC DNA]</scope>
    <source>
        <strain evidence="1 2">AM48-23BH</strain>
    </source>
</reference>
<protein>
    <submittedName>
        <fullName evidence="1">Uncharacterized protein</fullName>
    </submittedName>
</protein>
<organism evidence="1 2">
    <name type="scientific">Anaerobutyricum hallii</name>
    <dbReference type="NCBI Taxonomy" id="39488"/>
    <lineage>
        <taxon>Bacteria</taxon>
        <taxon>Bacillati</taxon>
        <taxon>Bacillota</taxon>
        <taxon>Clostridia</taxon>
        <taxon>Lachnospirales</taxon>
        <taxon>Lachnospiraceae</taxon>
        <taxon>Anaerobutyricum</taxon>
    </lineage>
</organism>
<dbReference type="Proteomes" id="UP000286561">
    <property type="component" value="Unassembled WGS sequence"/>
</dbReference>
<gene>
    <name evidence="1" type="ORF">DW972_00110</name>
</gene>
<evidence type="ECO:0000313" key="1">
    <source>
        <dbReference type="EMBL" id="RGZ86851.1"/>
    </source>
</evidence>
<sequence length="77" mass="9244">MFSCAKHFILPRKTGTWEKRVPFLWSEFHSTKAQNSNLVFFFLFNFIFEQSDIKLLNIIILIINGIVIEFRKIEEFT</sequence>
<dbReference type="EMBL" id="QSEP01000001">
    <property type="protein sequence ID" value="RGZ86851.1"/>
    <property type="molecule type" value="Genomic_DNA"/>
</dbReference>
<proteinExistence type="predicted"/>
<dbReference type="AlphaFoldDB" id="A0A413Q1U9"/>